<proteinExistence type="predicted"/>
<evidence type="ECO:0000256" key="4">
    <source>
        <dbReference type="ARBA" id="ARBA00023136"/>
    </source>
</evidence>
<feature type="transmembrane region" description="Helical" evidence="6">
    <location>
        <begin position="371"/>
        <end position="389"/>
    </location>
</feature>
<feature type="transmembrane region" description="Helical" evidence="6">
    <location>
        <begin position="287"/>
        <end position="309"/>
    </location>
</feature>
<evidence type="ECO:0000313" key="9">
    <source>
        <dbReference type="Proteomes" id="UP000243515"/>
    </source>
</evidence>
<keyword evidence="9" id="KW-1185">Reference proteome</keyword>
<feature type="compositionally biased region" description="Polar residues" evidence="5">
    <location>
        <begin position="1"/>
        <end position="10"/>
    </location>
</feature>
<feature type="transmembrane region" description="Helical" evidence="6">
    <location>
        <begin position="603"/>
        <end position="632"/>
    </location>
</feature>
<comment type="subcellular location">
    <subcellularLocation>
        <location evidence="1">Membrane</location>
        <topology evidence="1">Multi-pass membrane protein</topology>
    </subcellularLocation>
</comment>
<keyword evidence="3 6" id="KW-1133">Transmembrane helix</keyword>
<dbReference type="InterPro" id="IPR001902">
    <property type="entry name" value="SLC26A/SulP_fam"/>
</dbReference>
<evidence type="ECO:0000256" key="1">
    <source>
        <dbReference type="ARBA" id="ARBA00004141"/>
    </source>
</evidence>
<dbReference type="SUPFAM" id="SSF52091">
    <property type="entry name" value="SpoIIaa-like"/>
    <property type="match status" value="1"/>
</dbReference>
<name>A0A232LUL6_9EURO</name>
<dbReference type="InterPro" id="IPR002645">
    <property type="entry name" value="STAS_dom"/>
</dbReference>
<dbReference type="OrthoDB" id="427213at2759"/>
<evidence type="ECO:0000259" key="7">
    <source>
        <dbReference type="PROSITE" id="PS50801"/>
    </source>
</evidence>
<dbReference type="EMBL" id="NPHW01004776">
    <property type="protein sequence ID" value="OXV07527.1"/>
    <property type="molecule type" value="Genomic_DNA"/>
</dbReference>
<gene>
    <name evidence="8" type="ORF">Egran_04706</name>
</gene>
<feature type="transmembrane region" description="Helical" evidence="6">
    <location>
        <begin position="206"/>
        <end position="224"/>
    </location>
</feature>
<feature type="region of interest" description="Disordered" evidence="5">
    <location>
        <begin position="1"/>
        <end position="47"/>
    </location>
</feature>
<evidence type="ECO:0000256" key="6">
    <source>
        <dbReference type="SAM" id="Phobius"/>
    </source>
</evidence>
<evidence type="ECO:0000256" key="2">
    <source>
        <dbReference type="ARBA" id="ARBA00022692"/>
    </source>
</evidence>
<feature type="transmembrane region" description="Helical" evidence="6">
    <location>
        <begin position="540"/>
        <end position="558"/>
    </location>
</feature>
<keyword evidence="4 6" id="KW-0472">Membrane</keyword>
<dbReference type="AlphaFoldDB" id="A0A232LUL6"/>
<feature type="transmembrane region" description="Helical" evidence="6">
    <location>
        <begin position="182"/>
        <end position="200"/>
    </location>
</feature>
<dbReference type="PROSITE" id="PS50801">
    <property type="entry name" value="STAS"/>
    <property type="match status" value="1"/>
</dbReference>
<comment type="caution">
    <text evidence="8">The sequence shown here is derived from an EMBL/GenBank/DDBJ whole genome shotgun (WGS) entry which is preliminary data.</text>
</comment>
<dbReference type="InterPro" id="IPR011547">
    <property type="entry name" value="SLC26A/SulP_dom"/>
</dbReference>
<dbReference type="FunFam" id="3.30.750.24:FF:000036">
    <property type="entry name" value="Putative sulfate transporter YPR003C"/>
    <property type="match status" value="1"/>
</dbReference>
<accession>A0A232LUL6</accession>
<protein>
    <recommendedName>
        <fullName evidence="7">STAS domain-containing protein</fullName>
    </recommendedName>
</protein>
<reference evidence="8 9" key="1">
    <citation type="journal article" date="2015" name="Environ. Microbiol.">
        <title>Metagenome sequence of Elaphomyces granulatus from sporocarp tissue reveals Ascomycota ectomycorrhizal fingerprints of genome expansion and a Proteobacteria-rich microbiome.</title>
        <authorList>
            <person name="Quandt C.A."/>
            <person name="Kohler A."/>
            <person name="Hesse C.N."/>
            <person name="Sharpton T.J."/>
            <person name="Martin F."/>
            <person name="Spatafora J.W."/>
        </authorList>
    </citation>
    <scope>NUCLEOTIDE SEQUENCE [LARGE SCALE GENOMIC DNA]</scope>
    <source>
        <strain evidence="8 9">OSC145934</strain>
    </source>
</reference>
<feature type="domain" description="STAS" evidence="7">
    <location>
        <begin position="659"/>
        <end position="791"/>
    </location>
</feature>
<feature type="region of interest" description="Disordered" evidence="5">
    <location>
        <begin position="72"/>
        <end position="91"/>
    </location>
</feature>
<dbReference type="InterPro" id="IPR036513">
    <property type="entry name" value="STAS_dom_sf"/>
</dbReference>
<evidence type="ECO:0000256" key="3">
    <source>
        <dbReference type="ARBA" id="ARBA00022989"/>
    </source>
</evidence>
<keyword evidence="2 6" id="KW-0812">Transmembrane</keyword>
<dbReference type="Proteomes" id="UP000243515">
    <property type="component" value="Unassembled WGS sequence"/>
</dbReference>
<feature type="compositionally biased region" description="Basic and acidic residues" evidence="5">
    <location>
        <begin position="14"/>
        <end position="27"/>
    </location>
</feature>
<sequence length="807" mass="87805">MKQPPSNEPQHPSHLREYHTPDERDMSNPDSVRPSQGGDRRSLRDRIADIIRPVSPASWSIASDAGIVAGGTSDGNVARGEPSSRSPDTKTRLLEEYDRGAPVCGLKQCNHGTFSPTVPENHGRGLSSAVFLRWGHKVPRDGSGDVDSSITGAGAGEIWEGDHSTVANKSIRGRGMRNRQTMYLSYYIPLLSWMTKYRWSFFRGDLIASLTVASIYIPMALSLATNLAHAPPINGLYSFVINPLIYAILGSSPRLIVGPEAAGSLLVGTIVKVSVDNGNFNEDDDALHARVVGVATGMSGAMILIAGVTRLGFLDNVLSRPFLRGFITAIGFVIFVDQLIPEMGLVAAAKGVSHGSTVAKLVFLVENWRDAHALTCAVAFGSFAIIMLFRTLKRHLEPRFPHVVYFPDRFLVVALSAVLTWKLGWDSQGLEILGLIKPSTGAGNGLFAFRWPFHLGHMQHIRAAMSTSFIISLLGFFESSVAAKGLSFGEDDTIQGVTVSANREMVALGVANVVGGCFMALPAFGGYGRSKVNSSTGGRTQMSSIFLSIITFLCIMFLLPRLYYLPKAVLCSMISAVAYSLIEECPHDLRFFLRVRGWSELVLMSLIILATIFYSLSLGIALGCGLSVLSVIRHSTQPRIQILGKISGTPGQFENAEVHPKQVEFIEGCLIVKIPEPLTFANTGDLKNRLRRLQSYGTNRAHPALPRVRSAEKDKNIIFDVHGVTGIDASGTQVLLEIVQAYVDRGVRVFFCRLPSLTSDVFQKFERSGIVKSCGGIGHFVSSVDEALRLTELEDIESEAAEAQVRR</sequence>
<evidence type="ECO:0000256" key="5">
    <source>
        <dbReference type="SAM" id="MobiDB-lite"/>
    </source>
</evidence>
<feature type="transmembrane region" description="Helical" evidence="6">
    <location>
        <begin position="236"/>
        <end position="256"/>
    </location>
</feature>
<dbReference type="Gene3D" id="3.30.750.24">
    <property type="entry name" value="STAS domain"/>
    <property type="match status" value="1"/>
</dbReference>
<organism evidence="8 9">
    <name type="scientific">Elaphomyces granulatus</name>
    <dbReference type="NCBI Taxonomy" id="519963"/>
    <lineage>
        <taxon>Eukaryota</taxon>
        <taxon>Fungi</taxon>
        <taxon>Dikarya</taxon>
        <taxon>Ascomycota</taxon>
        <taxon>Pezizomycotina</taxon>
        <taxon>Eurotiomycetes</taxon>
        <taxon>Eurotiomycetidae</taxon>
        <taxon>Eurotiales</taxon>
        <taxon>Elaphomycetaceae</taxon>
        <taxon>Elaphomyces</taxon>
    </lineage>
</organism>
<feature type="transmembrane region" description="Helical" evidence="6">
    <location>
        <begin position="506"/>
        <end position="528"/>
    </location>
</feature>
<dbReference type="GO" id="GO:0055085">
    <property type="term" value="P:transmembrane transport"/>
    <property type="evidence" value="ECO:0007669"/>
    <property type="project" value="InterPro"/>
</dbReference>
<feature type="transmembrane region" description="Helical" evidence="6">
    <location>
        <begin position="321"/>
        <end position="340"/>
    </location>
</feature>
<evidence type="ECO:0000313" key="8">
    <source>
        <dbReference type="EMBL" id="OXV07527.1"/>
    </source>
</evidence>
<feature type="compositionally biased region" description="Basic and acidic residues" evidence="5">
    <location>
        <begin position="38"/>
        <end position="47"/>
    </location>
</feature>
<dbReference type="Pfam" id="PF00916">
    <property type="entry name" value="Sulfate_transp"/>
    <property type="match status" value="1"/>
</dbReference>
<dbReference type="PANTHER" id="PTHR11814">
    <property type="entry name" value="SULFATE TRANSPORTER"/>
    <property type="match status" value="1"/>
</dbReference>
<dbReference type="Pfam" id="PF01740">
    <property type="entry name" value="STAS"/>
    <property type="match status" value="1"/>
</dbReference>
<dbReference type="CDD" id="cd07042">
    <property type="entry name" value="STAS_SulP_like_sulfate_transporter"/>
    <property type="match status" value="1"/>
</dbReference>
<dbReference type="GO" id="GO:0016020">
    <property type="term" value="C:membrane"/>
    <property type="evidence" value="ECO:0007669"/>
    <property type="project" value="UniProtKB-SubCell"/>
</dbReference>